<keyword evidence="1" id="KW-0813">Transport</keyword>
<keyword evidence="2" id="KW-0547">Nucleotide-binding</keyword>
<evidence type="ECO:0000256" key="2">
    <source>
        <dbReference type="ARBA" id="ARBA00022741"/>
    </source>
</evidence>
<evidence type="ECO:0000256" key="1">
    <source>
        <dbReference type="ARBA" id="ARBA00022448"/>
    </source>
</evidence>
<dbReference type="Pfam" id="PF00005">
    <property type="entry name" value="ABC_tran"/>
    <property type="match status" value="1"/>
</dbReference>
<dbReference type="InterPro" id="IPR027417">
    <property type="entry name" value="P-loop_NTPase"/>
</dbReference>
<dbReference type="PANTHER" id="PTHR24220">
    <property type="entry name" value="IMPORT ATP-BINDING PROTEIN"/>
    <property type="match status" value="1"/>
</dbReference>
<keyword evidence="6" id="KW-1185">Reference proteome</keyword>
<dbReference type="RefSeq" id="WP_015536507.1">
    <property type="nucleotide sequence ID" value="NZ_JBBMEN010000014.1"/>
</dbReference>
<dbReference type="Proteomes" id="UP001465119">
    <property type="component" value="Unassembled WGS sequence"/>
</dbReference>
<dbReference type="InterPro" id="IPR017911">
    <property type="entry name" value="MacB-like_ATP-bd"/>
</dbReference>
<evidence type="ECO:0000256" key="3">
    <source>
        <dbReference type="ARBA" id="ARBA00022840"/>
    </source>
</evidence>
<feature type="domain" description="ABC transporter" evidence="4">
    <location>
        <begin position="5"/>
        <end position="225"/>
    </location>
</feature>
<sequence length="225" mass="24499">MDIVLEAKNLTKVYGSGEGTVHALRGVSVGIERGSFTAIIGKSGCGKSTLLQALGGLDAPTSGQVLLEGQSLYDLPDDELAWLRRTKLGFVFQAFNLLPEYTIRDNILLPLMLDKKAVDEAYLKFLTERLGLADLLHRQPGQLSGGQQQRAAIARALIVHPAVVLADEPTGNLDRKNSEEVFSLIRAVAAEQHQTVVYVTHDPDLAQAADRILEMEDGEIRLDSI</sequence>
<organism evidence="5 6">
    <name type="scientific">Faecalibacterium intestinale</name>
    <dbReference type="NCBI Taxonomy" id="3133155"/>
    <lineage>
        <taxon>Bacteria</taxon>
        <taxon>Bacillati</taxon>
        <taxon>Bacillota</taxon>
        <taxon>Clostridia</taxon>
        <taxon>Eubacteriales</taxon>
        <taxon>Oscillospiraceae</taxon>
        <taxon>Faecalibacterium</taxon>
    </lineage>
</organism>
<dbReference type="Gene3D" id="3.40.50.300">
    <property type="entry name" value="P-loop containing nucleotide triphosphate hydrolases"/>
    <property type="match status" value="1"/>
</dbReference>
<evidence type="ECO:0000313" key="6">
    <source>
        <dbReference type="Proteomes" id="UP001465119"/>
    </source>
</evidence>
<evidence type="ECO:0000259" key="4">
    <source>
        <dbReference type="PROSITE" id="PS50893"/>
    </source>
</evidence>
<dbReference type="PROSITE" id="PS50893">
    <property type="entry name" value="ABC_TRANSPORTER_2"/>
    <property type="match status" value="1"/>
</dbReference>
<dbReference type="InterPro" id="IPR017871">
    <property type="entry name" value="ABC_transporter-like_CS"/>
</dbReference>
<dbReference type="InterPro" id="IPR003439">
    <property type="entry name" value="ABC_transporter-like_ATP-bd"/>
</dbReference>
<accession>A0ABV1C7E5</accession>
<comment type="caution">
    <text evidence="5">The sequence shown here is derived from an EMBL/GenBank/DDBJ whole genome shotgun (WGS) entry which is preliminary data.</text>
</comment>
<proteinExistence type="predicted"/>
<dbReference type="InterPro" id="IPR015854">
    <property type="entry name" value="ABC_transpr_LolD-like"/>
</dbReference>
<reference evidence="5 6" key="1">
    <citation type="submission" date="2024-03" db="EMBL/GenBank/DDBJ databases">
        <title>Human intestinal bacterial collection.</title>
        <authorList>
            <person name="Pauvert C."/>
            <person name="Hitch T.C.A."/>
            <person name="Clavel T."/>
        </authorList>
    </citation>
    <scope>NUCLEOTIDE SEQUENCE [LARGE SCALE GENOMIC DNA]</scope>
    <source>
        <strain evidence="5 6">CLA-AA-H281</strain>
    </source>
</reference>
<dbReference type="GO" id="GO:0005524">
    <property type="term" value="F:ATP binding"/>
    <property type="evidence" value="ECO:0007669"/>
    <property type="project" value="UniProtKB-KW"/>
</dbReference>
<dbReference type="SMART" id="SM00382">
    <property type="entry name" value="AAA"/>
    <property type="match status" value="1"/>
</dbReference>
<dbReference type="CDD" id="cd03255">
    <property type="entry name" value="ABC_MJ0796_LolCDE_FtsE"/>
    <property type="match status" value="1"/>
</dbReference>
<evidence type="ECO:0000313" key="5">
    <source>
        <dbReference type="EMBL" id="MEQ2386211.1"/>
    </source>
</evidence>
<keyword evidence="3 5" id="KW-0067">ATP-binding</keyword>
<dbReference type="PROSITE" id="PS00211">
    <property type="entry name" value="ABC_TRANSPORTER_1"/>
    <property type="match status" value="1"/>
</dbReference>
<gene>
    <name evidence="5" type="ORF">WMO20_09780</name>
</gene>
<dbReference type="SUPFAM" id="SSF52540">
    <property type="entry name" value="P-loop containing nucleoside triphosphate hydrolases"/>
    <property type="match status" value="1"/>
</dbReference>
<dbReference type="EMBL" id="JBBMEN010000014">
    <property type="protein sequence ID" value="MEQ2386211.1"/>
    <property type="molecule type" value="Genomic_DNA"/>
</dbReference>
<dbReference type="InterPro" id="IPR003593">
    <property type="entry name" value="AAA+_ATPase"/>
</dbReference>
<name>A0ABV1C7E5_9FIRM</name>
<dbReference type="PANTHER" id="PTHR24220:SF86">
    <property type="entry name" value="ABC TRANSPORTER ABCH.1"/>
    <property type="match status" value="1"/>
</dbReference>
<protein>
    <submittedName>
        <fullName evidence="5">ABC transporter ATP-binding protein</fullName>
    </submittedName>
</protein>